<dbReference type="PANTHER" id="PTHR13237:SF9">
    <property type="entry name" value="NEUROGUIDIN"/>
    <property type="match status" value="1"/>
</dbReference>
<feature type="region of interest" description="Disordered" evidence="2">
    <location>
        <begin position="1"/>
        <end position="27"/>
    </location>
</feature>
<feature type="region of interest" description="Disordered" evidence="2">
    <location>
        <begin position="129"/>
        <end position="191"/>
    </location>
</feature>
<dbReference type="AlphaFoldDB" id="A0A8J4PTP0"/>
<reference evidence="4" key="1">
    <citation type="submission" date="2020-01" db="EMBL/GenBank/DDBJ databases">
        <title>Development of genomics and gene disruption for Polysphondylium violaceum indicates a role for the polyketide synthase stlB in stalk morphogenesis.</title>
        <authorList>
            <person name="Narita B."/>
            <person name="Kawabe Y."/>
            <person name="Kin K."/>
            <person name="Saito T."/>
            <person name="Gibbs R."/>
            <person name="Kuspa A."/>
            <person name="Muzny D."/>
            <person name="Queller D."/>
            <person name="Richards S."/>
            <person name="Strassman J."/>
            <person name="Sucgang R."/>
            <person name="Worley K."/>
            <person name="Schaap P."/>
        </authorList>
    </citation>
    <scope>NUCLEOTIDE SEQUENCE</scope>
    <source>
        <strain evidence="4">QSvi11</strain>
    </source>
</reference>
<dbReference type="OrthoDB" id="19522at2759"/>
<name>A0A8J4PTP0_9MYCE</name>
<evidence type="ECO:0000313" key="5">
    <source>
        <dbReference type="Proteomes" id="UP000695562"/>
    </source>
</evidence>
<sequence length="682" mass="78624">MAPPKKGNFNNKKGSNGALGKKSLPKEKSIDELYGKSDIDAFTDKKNKVDLNLFQKKGDNKKKATKKEEITLDYSDEEVEDFEDDSFEDDGIDDDDQEDDEILETKTKKKNLDLENKLSWGTDKKSFYGKQIDDQNAIPSDEEEEEEAEAKELQKQREKTIHDEDFEDEQSFKKLVNKKTNNDKSSKSKTEDKILNSMNKDLDSINFGSKGVEIEKLEKNISNFTKQEKLKYLISESPLLLELLEEFKVKIAEIKTTILPILEKVKNNQIPTSKGISFLETKYHLLLSYCLNITYFLMIKSSGVSIKDHPVVDQLVKIRVMIEKMKPLDKKLKYQIEKLLKNASTGTIGVSEDDPLRFKPNLGSLKKSSKRQQDDSDDDQDQDDQEQSQMLSNAGIYQAPKYGSRGGIIDEEDKISRQKEKKKRDQIKATKSNMAQFIQEQYGDTPLEESDFIDGSNKPIEEELERKRYEEDNFTRLLVSKKDRKLEAQKKKKLSDGLDDIGDFNDLSGLMDDEDREEKENKKYLANKRMAMMMNNLSQIGKNKRPRGAEDELLADTNNNRRQQQQQMDYDDDVPSGGDDDDDDAPFQYDGIPRAEGDDENEYTRDAKVGEKRKISKKIDDNRGLTRIRNPEYKTPHLRNRAKYTKALKKRNNLIQKGDRKDTSYKGVKSINTRAVKAQPYL</sequence>
<feature type="compositionally biased region" description="Low complexity" evidence="2">
    <location>
        <begin position="558"/>
        <end position="567"/>
    </location>
</feature>
<evidence type="ECO:0000313" key="4">
    <source>
        <dbReference type="EMBL" id="KAF2069251.1"/>
    </source>
</evidence>
<accession>A0A8J4PTP0</accession>
<dbReference type="Pfam" id="PF09368">
    <property type="entry name" value="Sas10"/>
    <property type="match status" value="1"/>
</dbReference>
<dbReference type="Proteomes" id="UP000695562">
    <property type="component" value="Unassembled WGS sequence"/>
</dbReference>
<feature type="region of interest" description="Disordered" evidence="2">
    <location>
        <begin position="72"/>
        <end position="106"/>
    </location>
</feature>
<feature type="compositionally biased region" description="Basic and acidic residues" evidence="2">
    <location>
        <begin position="180"/>
        <end position="191"/>
    </location>
</feature>
<dbReference type="GO" id="GO:0032040">
    <property type="term" value="C:small-subunit processome"/>
    <property type="evidence" value="ECO:0007669"/>
    <property type="project" value="TreeGrafter"/>
</dbReference>
<dbReference type="GO" id="GO:0000462">
    <property type="term" value="P:maturation of SSU-rRNA from tricistronic rRNA transcript (SSU-rRNA, 5.8S rRNA, LSU-rRNA)"/>
    <property type="evidence" value="ECO:0007669"/>
    <property type="project" value="TreeGrafter"/>
</dbReference>
<dbReference type="Pfam" id="PF04000">
    <property type="entry name" value="Sas10_Utp3"/>
    <property type="match status" value="1"/>
</dbReference>
<feature type="compositionally biased region" description="Acidic residues" evidence="2">
    <location>
        <begin position="569"/>
        <end position="585"/>
    </location>
</feature>
<feature type="compositionally biased region" description="Basic and acidic residues" evidence="2">
    <location>
        <begin position="150"/>
        <end position="163"/>
    </location>
</feature>
<dbReference type="PANTHER" id="PTHR13237">
    <property type="entry name" value="SOMETHING ABOUT SILENCING PROTEIN 10-RELATED"/>
    <property type="match status" value="1"/>
</dbReference>
<dbReference type="EMBL" id="AJWJ01000706">
    <property type="protein sequence ID" value="KAF2069251.1"/>
    <property type="molecule type" value="Genomic_DNA"/>
</dbReference>
<keyword evidence="1" id="KW-0597">Phosphoprotein</keyword>
<feature type="region of interest" description="Disordered" evidence="2">
    <location>
        <begin position="350"/>
        <end position="433"/>
    </location>
</feature>
<feature type="compositionally biased region" description="Acidic residues" evidence="2">
    <location>
        <begin position="74"/>
        <end position="102"/>
    </location>
</feature>
<comment type="caution">
    <text evidence="4">The sequence shown here is derived from an EMBL/GenBank/DDBJ whole genome shotgun (WGS) entry which is preliminary data.</text>
</comment>
<evidence type="ECO:0000256" key="1">
    <source>
        <dbReference type="ARBA" id="ARBA00022553"/>
    </source>
</evidence>
<feature type="compositionally biased region" description="Acidic residues" evidence="2">
    <location>
        <begin position="375"/>
        <end position="386"/>
    </location>
</feature>
<evidence type="ECO:0000256" key="2">
    <source>
        <dbReference type="SAM" id="MobiDB-lite"/>
    </source>
</evidence>
<gene>
    <name evidence="4" type="ORF">CYY_009430</name>
</gene>
<feature type="compositionally biased region" description="Low complexity" evidence="2">
    <location>
        <begin position="1"/>
        <end position="16"/>
    </location>
</feature>
<keyword evidence="5" id="KW-1185">Reference proteome</keyword>
<protein>
    <recommendedName>
        <fullName evidence="3">Sas10 C-terminal domain-containing protein</fullName>
    </recommendedName>
</protein>
<feature type="region of interest" description="Disordered" evidence="2">
    <location>
        <begin position="485"/>
        <end position="520"/>
    </location>
</feature>
<feature type="compositionally biased region" description="Basic and acidic residues" evidence="2">
    <location>
        <begin position="602"/>
        <end position="635"/>
    </location>
</feature>
<organism evidence="4 5">
    <name type="scientific">Polysphondylium violaceum</name>
    <dbReference type="NCBI Taxonomy" id="133409"/>
    <lineage>
        <taxon>Eukaryota</taxon>
        <taxon>Amoebozoa</taxon>
        <taxon>Evosea</taxon>
        <taxon>Eumycetozoa</taxon>
        <taxon>Dictyostelia</taxon>
        <taxon>Dictyosteliales</taxon>
        <taxon>Dictyosteliaceae</taxon>
        <taxon>Polysphondylium</taxon>
    </lineage>
</organism>
<proteinExistence type="predicted"/>
<dbReference type="InterPro" id="IPR018972">
    <property type="entry name" value="Sas10_C_dom"/>
</dbReference>
<feature type="region of interest" description="Disordered" evidence="2">
    <location>
        <begin position="558"/>
        <end position="636"/>
    </location>
</feature>
<evidence type="ECO:0000259" key="3">
    <source>
        <dbReference type="Pfam" id="PF09368"/>
    </source>
</evidence>
<feature type="domain" description="Sas10 C-terminal" evidence="3">
    <location>
        <begin position="610"/>
        <end position="678"/>
    </location>
</feature>
<dbReference type="InterPro" id="IPR007146">
    <property type="entry name" value="Sas10/Utp3/C1D"/>
</dbReference>
<feature type="compositionally biased region" description="Acidic residues" evidence="2">
    <location>
        <begin position="140"/>
        <end position="149"/>
    </location>
</feature>